<dbReference type="EMBL" id="MU865339">
    <property type="protein sequence ID" value="KAK4226904.1"/>
    <property type="molecule type" value="Genomic_DNA"/>
</dbReference>
<dbReference type="SUPFAM" id="SSF56112">
    <property type="entry name" value="Protein kinase-like (PK-like)"/>
    <property type="match status" value="1"/>
</dbReference>
<dbReference type="InterPro" id="IPR000719">
    <property type="entry name" value="Prot_kinase_dom"/>
</dbReference>
<evidence type="ECO:0000259" key="11">
    <source>
        <dbReference type="PROSITE" id="PS50011"/>
    </source>
</evidence>
<dbReference type="InterPro" id="IPR011009">
    <property type="entry name" value="Kinase-like_dom_sf"/>
</dbReference>
<dbReference type="InterPro" id="IPR008984">
    <property type="entry name" value="SMAD_FHA_dom_sf"/>
</dbReference>
<dbReference type="SUPFAM" id="SSF49879">
    <property type="entry name" value="SMAD/FHA domain"/>
    <property type="match status" value="1"/>
</dbReference>
<keyword evidence="12" id="KW-0808">Transferase</keyword>
<feature type="compositionally biased region" description="Polar residues" evidence="9">
    <location>
        <begin position="943"/>
        <end position="961"/>
    </location>
</feature>
<evidence type="ECO:0000256" key="3">
    <source>
        <dbReference type="ARBA" id="ARBA00022448"/>
    </source>
</evidence>
<feature type="binding site" evidence="8">
    <location>
        <position position="329"/>
    </location>
    <ligand>
        <name>ATP</name>
        <dbReference type="ChEBI" id="CHEBI:30616"/>
    </ligand>
</feature>
<dbReference type="PROSITE" id="PS50011">
    <property type="entry name" value="PROTEIN_KINASE_DOM"/>
    <property type="match status" value="1"/>
</dbReference>
<dbReference type="FunFam" id="3.30.200.20:FF:000470">
    <property type="entry name" value="Serine/threonine-protein kinase RAD53"/>
    <property type="match status" value="1"/>
</dbReference>
<keyword evidence="6" id="KW-0072">Autophagy</keyword>
<dbReference type="InterPro" id="IPR045269">
    <property type="entry name" value="Atg1-like"/>
</dbReference>
<dbReference type="InterPro" id="IPR017441">
    <property type="entry name" value="Protein_kinase_ATP_BS"/>
</dbReference>
<feature type="region of interest" description="Disordered" evidence="9">
    <location>
        <begin position="777"/>
        <end position="823"/>
    </location>
</feature>
<dbReference type="GO" id="GO:0005524">
    <property type="term" value="F:ATP binding"/>
    <property type="evidence" value="ECO:0007669"/>
    <property type="project" value="UniProtKB-UniRule"/>
</dbReference>
<evidence type="ECO:0000313" key="13">
    <source>
        <dbReference type="Proteomes" id="UP001301958"/>
    </source>
</evidence>
<accession>A0AAN7BP29</accession>
<evidence type="ECO:0000259" key="10">
    <source>
        <dbReference type="PROSITE" id="PS50006"/>
    </source>
</evidence>
<keyword evidence="3" id="KW-0813">Transport</keyword>
<evidence type="ECO:0000256" key="1">
    <source>
        <dbReference type="ARBA" id="ARBA00004623"/>
    </source>
</evidence>
<keyword evidence="12" id="KW-0418">Kinase</keyword>
<comment type="similarity">
    <text evidence="2">Belongs to the protein kinase superfamily. CAMK Ser/Thr protein kinase family. CHEK2 subfamily.</text>
</comment>
<dbReference type="InterPro" id="IPR008271">
    <property type="entry name" value="Ser/Thr_kinase_AS"/>
</dbReference>
<feature type="domain" description="FHA" evidence="10">
    <location>
        <begin position="115"/>
        <end position="168"/>
    </location>
</feature>
<comment type="caution">
    <text evidence="12">The sequence shown here is derived from an EMBL/GenBank/DDBJ whole genome shotgun (WGS) entry which is preliminary data.</text>
</comment>
<dbReference type="Gene3D" id="2.60.200.20">
    <property type="match status" value="1"/>
</dbReference>
<evidence type="ECO:0000256" key="7">
    <source>
        <dbReference type="ARBA" id="ARBA00030237"/>
    </source>
</evidence>
<dbReference type="GO" id="GO:0006914">
    <property type="term" value="P:autophagy"/>
    <property type="evidence" value="ECO:0007669"/>
    <property type="project" value="UniProtKB-KW"/>
</dbReference>
<dbReference type="GO" id="GO:0004674">
    <property type="term" value="F:protein serine/threonine kinase activity"/>
    <property type="evidence" value="ECO:0007669"/>
    <property type="project" value="InterPro"/>
</dbReference>
<evidence type="ECO:0000313" key="12">
    <source>
        <dbReference type="EMBL" id="KAK4226904.1"/>
    </source>
</evidence>
<feature type="compositionally biased region" description="Polar residues" evidence="9">
    <location>
        <begin position="724"/>
        <end position="733"/>
    </location>
</feature>
<reference evidence="12" key="2">
    <citation type="submission" date="2023-05" db="EMBL/GenBank/DDBJ databases">
        <authorList>
            <consortium name="Lawrence Berkeley National Laboratory"/>
            <person name="Steindorff A."/>
            <person name="Hensen N."/>
            <person name="Bonometti L."/>
            <person name="Westerberg I."/>
            <person name="Brannstrom I.O."/>
            <person name="Guillou S."/>
            <person name="Cros-Aarteil S."/>
            <person name="Calhoun S."/>
            <person name="Haridas S."/>
            <person name="Kuo A."/>
            <person name="Mondo S."/>
            <person name="Pangilinan J."/>
            <person name="Riley R."/>
            <person name="Labutti K."/>
            <person name="Andreopoulos B."/>
            <person name="Lipzen A."/>
            <person name="Chen C."/>
            <person name="Yanf M."/>
            <person name="Daum C."/>
            <person name="Ng V."/>
            <person name="Clum A."/>
            <person name="Ohm R."/>
            <person name="Martin F."/>
            <person name="Silar P."/>
            <person name="Natvig D."/>
            <person name="Lalanne C."/>
            <person name="Gautier V."/>
            <person name="Ament-Velasquez S.L."/>
            <person name="Kruys A."/>
            <person name="Hutchinson M.I."/>
            <person name="Powell A.J."/>
            <person name="Barry K."/>
            <person name="Miller A.N."/>
            <person name="Grigoriev I.V."/>
            <person name="Debuchy R."/>
            <person name="Gladieux P."/>
            <person name="Thoren M.H."/>
            <person name="Johannesson H."/>
        </authorList>
    </citation>
    <scope>NUCLEOTIDE SEQUENCE</scope>
    <source>
        <strain evidence="12">CBS 990.96</strain>
    </source>
</reference>
<dbReference type="SMART" id="SM00220">
    <property type="entry name" value="S_TKc"/>
    <property type="match status" value="1"/>
</dbReference>
<dbReference type="Proteomes" id="UP001301958">
    <property type="component" value="Unassembled WGS sequence"/>
</dbReference>
<dbReference type="PROSITE" id="PS00107">
    <property type="entry name" value="PROTEIN_KINASE_ATP"/>
    <property type="match status" value="1"/>
</dbReference>
<dbReference type="GO" id="GO:0010506">
    <property type="term" value="P:regulation of autophagy"/>
    <property type="evidence" value="ECO:0007669"/>
    <property type="project" value="InterPro"/>
</dbReference>
<sequence length="1262" mass="141846">MDTSSGDSQEFTQPATQQVVDGRRVGQQVSGFSDEEISDIICVLVPYSDSAIKEVNRLASENSQYVVGRDDVDKINPDLLDGGNERTFTLPRRNTGDYHLALKFSHEVKNTLNGFTFGRNLNRCDICFLDDPMRRLSNIHFRIYLNEHNVLMLEDESTNGTLVDNWLLKRKGPPPNEVKRTLENGNKVTVLMHVPKKDLTFMVRIPHKEGQYSKAYRQNFEAYMANRAACAVDVNATIVPGPGGHVDIFKPAANRLLAAQVGAQGRGIGGPAKNGSPTRQQFRTSAVGGLNWGWPGSSNYARVGEIGKGAFATVYKVTSRFTGEPYAAKELDKRRFMKNGVLDQKVENEMKIMQAINHKNCVQYIEHIDFDDRLLIIIMEYVGKGDLGKMIAENGPLTEMAVKIMANQLLDALGYLHDKNITHRDVKPDNILVSSHEPFVVKLTDFGLSKMIDKEEDTFLRTFCGTLLYCAPEVYSEFAEYDHRGRRHPRNRRLKPTTGQRYDHAVDIWSLGGVLFYALTKQPPFPTKPGTTHSQLLHQIMTTPLDISPLQDAKISEEGIDFLRLMLDRRPETRATVAALKKHPWIAKLDQSEHGQSFEEIEEEEEEELRVNASQLSIQDIREEMIHASDDEISNDYEEVNHDDQMGEGDSQKENYTFGPGVQPPPRRLFGEVNASAVEKNGGVTARRLNLPISADIYDSDGETEILGHGKEIKDSFDSDRSLTPRQKSQKSQPIAAAILSSPTPSQGDDESVEDLNTKTFDVLSQSLGGAESIFGNLDMKSRAGPSGLSRQRSDFTSSKRKQSSSSEEDLDAPAAEGGRGLKRFRSETSVHLVANRAIERGDFELMAQIPPINKNVSGLQIDNPVNKSTYWSAQDRSTWHLDYPEMTQLQFDAFHAAAKARNEQFAPEKTALWPIAVKYFPSTSKVARPSGDKEDVIPSTAPRDSNTSSFESMPDTQSQGEGDPYRTMRQMSERGRPVVASLMSAPGSAVPGIQVLITESMVSWGRAAENTRSYVPKTEALIPKYACKILLWRPNYDPYKLPRPWNRDPERDHRSTYFYISTKATNGIYINGVHLPSYDRSNPAGPSRNWMALYDTDRIAVWQTQDASRKAEIIFRCTWGGSAEQRPVVGRLSRPERVSDEIANELDLLAPRVERKMRSLTEHDLRLEEASHDVERRNLRINEERKQSRAFEVKRLQACRACGGKRVSPSPIINFGSTTYMNYDQHNMNGAMLPPGQQHRIVPTFRRPSPTASEMLRAARY</sequence>
<organism evidence="12 13">
    <name type="scientific">Podospora fimiseda</name>
    <dbReference type="NCBI Taxonomy" id="252190"/>
    <lineage>
        <taxon>Eukaryota</taxon>
        <taxon>Fungi</taxon>
        <taxon>Dikarya</taxon>
        <taxon>Ascomycota</taxon>
        <taxon>Pezizomycotina</taxon>
        <taxon>Sordariomycetes</taxon>
        <taxon>Sordariomycetidae</taxon>
        <taxon>Sordariales</taxon>
        <taxon>Podosporaceae</taxon>
        <taxon>Podospora</taxon>
    </lineage>
</organism>
<proteinExistence type="inferred from homology"/>
<dbReference type="AlphaFoldDB" id="A0AAN7BP29"/>
<protein>
    <recommendedName>
        <fullName evidence="7">Autophagy-related protein 1</fullName>
    </recommendedName>
</protein>
<dbReference type="PROSITE" id="PS50006">
    <property type="entry name" value="FHA_DOMAIN"/>
    <property type="match status" value="1"/>
</dbReference>
<evidence type="ECO:0000256" key="5">
    <source>
        <dbReference type="ARBA" id="ARBA00022840"/>
    </source>
</evidence>
<keyword evidence="13" id="KW-1185">Reference proteome</keyword>
<dbReference type="PANTHER" id="PTHR24348">
    <property type="entry name" value="SERINE/THREONINE-PROTEIN KINASE UNC-51-RELATED"/>
    <property type="match status" value="1"/>
</dbReference>
<feature type="region of interest" description="Disordered" evidence="9">
    <location>
        <begin position="709"/>
        <end position="753"/>
    </location>
</feature>
<evidence type="ECO:0000256" key="2">
    <source>
        <dbReference type="ARBA" id="ARBA00005575"/>
    </source>
</evidence>
<gene>
    <name evidence="12" type="ORF">QBC38DRAFT_455737</name>
</gene>
<evidence type="ECO:0000256" key="9">
    <source>
        <dbReference type="SAM" id="MobiDB-lite"/>
    </source>
</evidence>
<dbReference type="InterPro" id="IPR000253">
    <property type="entry name" value="FHA_dom"/>
</dbReference>
<feature type="region of interest" description="Disordered" evidence="9">
    <location>
        <begin position="925"/>
        <end position="968"/>
    </location>
</feature>
<dbReference type="PROSITE" id="PS00108">
    <property type="entry name" value="PROTEIN_KINASE_ST"/>
    <property type="match status" value="1"/>
</dbReference>
<dbReference type="GO" id="GO:0034045">
    <property type="term" value="C:phagophore assembly site membrane"/>
    <property type="evidence" value="ECO:0007669"/>
    <property type="project" value="UniProtKB-SubCell"/>
</dbReference>
<feature type="compositionally biased region" description="Basic and acidic residues" evidence="9">
    <location>
        <begin position="709"/>
        <end position="723"/>
    </location>
</feature>
<keyword evidence="5 8" id="KW-0067">ATP-binding</keyword>
<comment type="subcellular location">
    <subcellularLocation>
        <location evidence="1">Preautophagosomal structure membrane</location>
        <topology evidence="1">Peripheral membrane protein</topology>
    </subcellularLocation>
</comment>
<evidence type="ECO:0000256" key="6">
    <source>
        <dbReference type="ARBA" id="ARBA00023006"/>
    </source>
</evidence>
<evidence type="ECO:0000256" key="4">
    <source>
        <dbReference type="ARBA" id="ARBA00022741"/>
    </source>
</evidence>
<dbReference type="Pfam" id="PF00069">
    <property type="entry name" value="Pkinase"/>
    <property type="match status" value="1"/>
</dbReference>
<reference evidence="12" key="1">
    <citation type="journal article" date="2023" name="Mol. Phylogenet. Evol.">
        <title>Genome-scale phylogeny and comparative genomics of the fungal order Sordariales.</title>
        <authorList>
            <person name="Hensen N."/>
            <person name="Bonometti L."/>
            <person name="Westerberg I."/>
            <person name="Brannstrom I.O."/>
            <person name="Guillou S."/>
            <person name="Cros-Aarteil S."/>
            <person name="Calhoun S."/>
            <person name="Haridas S."/>
            <person name="Kuo A."/>
            <person name="Mondo S."/>
            <person name="Pangilinan J."/>
            <person name="Riley R."/>
            <person name="LaButti K."/>
            <person name="Andreopoulos B."/>
            <person name="Lipzen A."/>
            <person name="Chen C."/>
            <person name="Yan M."/>
            <person name="Daum C."/>
            <person name="Ng V."/>
            <person name="Clum A."/>
            <person name="Steindorff A."/>
            <person name="Ohm R.A."/>
            <person name="Martin F."/>
            <person name="Silar P."/>
            <person name="Natvig D.O."/>
            <person name="Lalanne C."/>
            <person name="Gautier V."/>
            <person name="Ament-Velasquez S.L."/>
            <person name="Kruys A."/>
            <person name="Hutchinson M.I."/>
            <person name="Powell A.J."/>
            <person name="Barry K."/>
            <person name="Miller A.N."/>
            <person name="Grigoriev I.V."/>
            <person name="Debuchy R."/>
            <person name="Gladieux P."/>
            <person name="Hiltunen Thoren M."/>
            <person name="Johannesson H."/>
        </authorList>
    </citation>
    <scope>NUCLEOTIDE SEQUENCE</scope>
    <source>
        <strain evidence="12">CBS 990.96</strain>
    </source>
</reference>
<dbReference type="Pfam" id="PF00498">
    <property type="entry name" value="FHA"/>
    <property type="match status" value="1"/>
</dbReference>
<name>A0AAN7BP29_9PEZI</name>
<evidence type="ECO:0000256" key="8">
    <source>
        <dbReference type="PROSITE-ProRule" id="PRU10141"/>
    </source>
</evidence>
<dbReference type="PANTHER" id="PTHR24348:SF68">
    <property type="entry name" value="SERINE_THREONINE-PROTEIN KINASE ATG1C"/>
    <property type="match status" value="1"/>
</dbReference>
<dbReference type="Gene3D" id="1.10.510.10">
    <property type="entry name" value="Transferase(Phosphotransferase) domain 1"/>
    <property type="match status" value="1"/>
</dbReference>
<keyword evidence="4 8" id="KW-0547">Nucleotide-binding</keyword>
<feature type="domain" description="Protein kinase" evidence="11">
    <location>
        <begin position="300"/>
        <end position="586"/>
    </location>
</feature>